<dbReference type="AlphaFoldDB" id="E2AK18"/>
<feature type="compositionally biased region" description="Basic residues" evidence="1">
    <location>
        <begin position="251"/>
        <end position="270"/>
    </location>
</feature>
<accession>E2AK18</accession>
<protein>
    <submittedName>
        <fullName evidence="2">Uncharacterized protein</fullName>
    </submittedName>
</protein>
<evidence type="ECO:0000313" key="3">
    <source>
        <dbReference type="Proteomes" id="UP000000311"/>
    </source>
</evidence>
<dbReference type="EMBL" id="GL440135">
    <property type="protein sequence ID" value="EFN66228.1"/>
    <property type="molecule type" value="Genomic_DNA"/>
</dbReference>
<organism evidence="3">
    <name type="scientific">Camponotus floridanus</name>
    <name type="common">Florida carpenter ant</name>
    <dbReference type="NCBI Taxonomy" id="104421"/>
    <lineage>
        <taxon>Eukaryota</taxon>
        <taxon>Metazoa</taxon>
        <taxon>Ecdysozoa</taxon>
        <taxon>Arthropoda</taxon>
        <taxon>Hexapoda</taxon>
        <taxon>Insecta</taxon>
        <taxon>Pterygota</taxon>
        <taxon>Neoptera</taxon>
        <taxon>Endopterygota</taxon>
        <taxon>Hymenoptera</taxon>
        <taxon>Apocrita</taxon>
        <taxon>Aculeata</taxon>
        <taxon>Formicoidea</taxon>
        <taxon>Formicidae</taxon>
        <taxon>Formicinae</taxon>
        <taxon>Camponotus</taxon>
    </lineage>
</organism>
<name>E2AK18_CAMFO</name>
<keyword evidence="3" id="KW-1185">Reference proteome</keyword>
<feature type="region of interest" description="Disordered" evidence="1">
    <location>
        <begin position="237"/>
        <end position="274"/>
    </location>
</feature>
<reference evidence="2 3" key="1">
    <citation type="journal article" date="2010" name="Science">
        <title>Genomic comparison of the ants Camponotus floridanus and Harpegnathos saltator.</title>
        <authorList>
            <person name="Bonasio R."/>
            <person name="Zhang G."/>
            <person name="Ye C."/>
            <person name="Mutti N.S."/>
            <person name="Fang X."/>
            <person name="Qin N."/>
            <person name="Donahue G."/>
            <person name="Yang P."/>
            <person name="Li Q."/>
            <person name="Li C."/>
            <person name="Zhang P."/>
            <person name="Huang Z."/>
            <person name="Berger S.L."/>
            <person name="Reinberg D."/>
            <person name="Wang J."/>
            <person name="Liebig J."/>
        </authorList>
    </citation>
    <scope>NUCLEOTIDE SEQUENCE [LARGE SCALE GENOMIC DNA]</scope>
    <source>
        <strain evidence="3">C129</strain>
    </source>
</reference>
<gene>
    <name evidence="2" type="ORF">EAG_05034</name>
</gene>
<evidence type="ECO:0000313" key="2">
    <source>
        <dbReference type="EMBL" id="EFN66228.1"/>
    </source>
</evidence>
<dbReference type="Proteomes" id="UP000000311">
    <property type="component" value="Unassembled WGS sequence"/>
</dbReference>
<evidence type="ECO:0000256" key="1">
    <source>
        <dbReference type="SAM" id="MobiDB-lite"/>
    </source>
</evidence>
<sequence length="466" mass="52396">MVKALWLDNFCLQNGARQGLAPVPSARPLLTIHFYTCGGEEEERYLIDKIYCGTPVSIAEQIYLLCGQQPPHRFLASILVPLFLKYWLTPGLENMIGSYGKNMLRKVVLTLRKNLIALIRILVDSTSCMNGVVNLYSYARSGLDVPKRQFVGPVTSIRLIPNPSEQFFHHERRYIKTGSPTFPGVLHLRTSVPASKNPVEGAIPGELWTRQGSVAAATLIGSIAQTNTCRITRPTLPVHIHTSGGSTVVPRNRRRRRRRRRRKRERKKEKKREVRQRIAIKPLASAFMNYYDTTSHDIAISHDLSCISIFVPIPDKSVGINNHKCKLRPDQWSNKSYGEANAEREQQTKFDKHYIKDLFTAFEKVDCNLRWHDCSKARDFAAVIRSSGDNLKIEEIKEFIVGCLYCNGGVVTVRCTNNAGNANSRNHAERCGANSISVQGFGILAGWLAANNRNQLGPVSSTNTPR</sequence>
<proteinExistence type="predicted"/>
<dbReference type="InParanoid" id="E2AK18"/>